<protein>
    <submittedName>
        <fullName evidence="1">Uncharacterized protein</fullName>
    </submittedName>
</protein>
<dbReference type="AlphaFoldDB" id="A0A7C8I9E3"/>
<proteinExistence type="predicted"/>
<sequence>MHRTLVRRLCRPLYARPAQLLLALAHSLRVWCGLGTYREPSCLTECLPPHPLFVGSNPPAVRSNHARRNSSAASARKVLISGGPAAGQVQSGRVP</sequence>
<comment type="caution">
    <text evidence="1">The sequence shown here is derived from an EMBL/GenBank/DDBJ whole genome shotgun (WGS) entry which is preliminary data.</text>
</comment>
<name>A0A7C8I9E3_9PLEO</name>
<accession>A0A7C8I9E3</accession>
<gene>
    <name evidence="1" type="ORF">BDV95DRAFT_172211</name>
</gene>
<dbReference type="EMBL" id="JAADJZ010000022">
    <property type="protein sequence ID" value="KAF2867667.1"/>
    <property type="molecule type" value="Genomic_DNA"/>
</dbReference>
<organism evidence="1 2">
    <name type="scientific">Massariosphaeria phaeospora</name>
    <dbReference type="NCBI Taxonomy" id="100035"/>
    <lineage>
        <taxon>Eukaryota</taxon>
        <taxon>Fungi</taxon>
        <taxon>Dikarya</taxon>
        <taxon>Ascomycota</taxon>
        <taxon>Pezizomycotina</taxon>
        <taxon>Dothideomycetes</taxon>
        <taxon>Pleosporomycetidae</taxon>
        <taxon>Pleosporales</taxon>
        <taxon>Pleosporales incertae sedis</taxon>
        <taxon>Massariosphaeria</taxon>
    </lineage>
</organism>
<keyword evidence="2" id="KW-1185">Reference proteome</keyword>
<reference evidence="1 2" key="1">
    <citation type="submission" date="2020-01" db="EMBL/GenBank/DDBJ databases">
        <authorList>
            <consortium name="DOE Joint Genome Institute"/>
            <person name="Haridas S."/>
            <person name="Albert R."/>
            <person name="Binder M."/>
            <person name="Bloem J."/>
            <person name="Labutti K."/>
            <person name="Salamov A."/>
            <person name="Andreopoulos B."/>
            <person name="Baker S.E."/>
            <person name="Barry K."/>
            <person name="Bills G."/>
            <person name="Bluhm B.H."/>
            <person name="Cannon C."/>
            <person name="Castanera R."/>
            <person name="Culley D.E."/>
            <person name="Daum C."/>
            <person name="Ezra D."/>
            <person name="Gonzalez J.B."/>
            <person name="Henrissat B."/>
            <person name="Kuo A."/>
            <person name="Liang C."/>
            <person name="Lipzen A."/>
            <person name="Lutzoni F."/>
            <person name="Magnuson J."/>
            <person name="Mondo S."/>
            <person name="Nolan M."/>
            <person name="Ohm R."/>
            <person name="Pangilinan J."/>
            <person name="Park H.-J.H."/>
            <person name="Ramirez L."/>
            <person name="Alfaro M."/>
            <person name="Sun H."/>
            <person name="Tritt A."/>
            <person name="Yoshinaga Y."/>
            <person name="Zwiers L.-H.L."/>
            <person name="Turgeon B.G."/>
            <person name="Goodwin S.B."/>
            <person name="Spatafora J.W."/>
            <person name="Crous P.W."/>
            <person name="Grigoriev I.V."/>
        </authorList>
    </citation>
    <scope>NUCLEOTIDE SEQUENCE [LARGE SCALE GENOMIC DNA]</scope>
    <source>
        <strain evidence="1 2">CBS 611.86</strain>
    </source>
</reference>
<evidence type="ECO:0000313" key="1">
    <source>
        <dbReference type="EMBL" id="KAF2867667.1"/>
    </source>
</evidence>
<evidence type="ECO:0000313" key="2">
    <source>
        <dbReference type="Proteomes" id="UP000481861"/>
    </source>
</evidence>
<dbReference type="Proteomes" id="UP000481861">
    <property type="component" value="Unassembled WGS sequence"/>
</dbReference>